<dbReference type="PROSITE" id="PS51257">
    <property type="entry name" value="PROKAR_LIPOPROTEIN"/>
    <property type="match status" value="1"/>
</dbReference>
<dbReference type="PROSITE" id="PS51762">
    <property type="entry name" value="GH16_2"/>
    <property type="match status" value="1"/>
</dbReference>
<dbReference type="Gene3D" id="2.60.120.200">
    <property type="match status" value="1"/>
</dbReference>
<reference evidence="3 4" key="1">
    <citation type="submission" date="2017-11" db="EMBL/GenBank/DDBJ databases">
        <title>Genomic Encyclopedia of Archaeal and Bacterial Type Strains, Phase II (KMG-II): From Individual Species to Whole Genera.</title>
        <authorList>
            <person name="Goeker M."/>
        </authorList>
    </citation>
    <scope>NUCLEOTIDE SEQUENCE [LARGE SCALE GENOMIC DNA]</scope>
    <source>
        <strain evidence="3 4">DSM 11115</strain>
    </source>
</reference>
<evidence type="ECO:0000259" key="2">
    <source>
        <dbReference type="PROSITE" id="PS51762"/>
    </source>
</evidence>
<dbReference type="PANTHER" id="PTHR10963">
    <property type="entry name" value="GLYCOSYL HYDROLASE-RELATED"/>
    <property type="match status" value="1"/>
</dbReference>
<dbReference type="PANTHER" id="PTHR10963:SF55">
    <property type="entry name" value="GLYCOSIDE HYDROLASE FAMILY 16 PROTEIN"/>
    <property type="match status" value="1"/>
</dbReference>
<dbReference type="CDD" id="cd08023">
    <property type="entry name" value="GH16_laminarinase_like"/>
    <property type="match status" value="1"/>
</dbReference>
<evidence type="ECO:0000256" key="1">
    <source>
        <dbReference type="ARBA" id="ARBA00006865"/>
    </source>
</evidence>
<protein>
    <submittedName>
        <fullName evidence="3">Glycosyl hydrolase family 16</fullName>
    </submittedName>
</protein>
<dbReference type="GO" id="GO:0005975">
    <property type="term" value="P:carbohydrate metabolic process"/>
    <property type="evidence" value="ECO:0007669"/>
    <property type="project" value="InterPro"/>
</dbReference>
<keyword evidence="3" id="KW-0378">Hydrolase</keyword>
<feature type="domain" description="GH16" evidence="2">
    <location>
        <begin position="53"/>
        <end position="296"/>
    </location>
</feature>
<dbReference type="Proteomes" id="UP000228535">
    <property type="component" value="Unassembled WGS sequence"/>
</dbReference>
<dbReference type="RefSeq" id="WP_100337876.1">
    <property type="nucleotide sequence ID" value="NZ_PGFA01000003.1"/>
</dbReference>
<proteinExistence type="inferred from homology"/>
<accession>A0A2M9B4V4</accession>
<comment type="similarity">
    <text evidence="1">Belongs to the glycosyl hydrolase 16 family.</text>
</comment>
<gene>
    <name evidence="3" type="ORF">CLV45_3621</name>
</gene>
<dbReference type="Pfam" id="PF00722">
    <property type="entry name" value="Glyco_hydro_16"/>
    <property type="match status" value="1"/>
</dbReference>
<dbReference type="SUPFAM" id="SSF49899">
    <property type="entry name" value="Concanavalin A-like lectins/glucanases"/>
    <property type="match status" value="1"/>
</dbReference>
<organism evidence="3 4">
    <name type="scientific">Hymenobacter chitinivorans DSM 11115</name>
    <dbReference type="NCBI Taxonomy" id="1121954"/>
    <lineage>
        <taxon>Bacteria</taxon>
        <taxon>Pseudomonadati</taxon>
        <taxon>Bacteroidota</taxon>
        <taxon>Cytophagia</taxon>
        <taxon>Cytophagales</taxon>
        <taxon>Hymenobacteraceae</taxon>
        <taxon>Hymenobacter</taxon>
    </lineage>
</organism>
<sequence>MKFPSPFVQRSARLGFSALLSLSLLSCTETKTKNVPGPVNPPPPTPVVNEEAKDYGQYTTLVWGDEFDGGSLDQSKWVYELGGGGWGNKELQNYTNSADNTYFSGGKLFIEARKQQSGNNAYTSARLVTKGKQSFQYGRIDVRAKLPKGKGIWPAIWMLGNDIDQNNWPKCGEIDIMELRGSQPREFLTTMHFANSAGTREYKGKTQPVDADITDDFHVFSVVRSKDMLRFYFDGAAQPYYTLTPGDTSPHSWPFNNPFFMILNVAVGGDFDGDPAANTVFPQQMQIDYVRYYQYK</sequence>
<dbReference type="InterPro" id="IPR013320">
    <property type="entry name" value="ConA-like_dom_sf"/>
</dbReference>
<dbReference type="EMBL" id="PGFA01000003">
    <property type="protein sequence ID" value="PJJ52963.1"/>
    <property type="molecule type" value="Genomic_DNA"/>
</dbReference>
<dbReference type="InterPro" id="IPR000757">
    <property type="entry name" value="Beta-glucanase-like"/>
</dbReference>
<comment type="caution">
    <text evidence="3">The sequence shown here is derived from an EMBL/GenBank/DDBJ whole genome shotgun (WGS) entry which is preliminary data.</text>
</comment>
<evidence type="ECO:0000313" key="3">
    <source>
        <dbReference type="EMBL" id="PJJ52963.1"/>
    </source>
</evidence>
<evidence type="ECO:0000313" key="4">
    <source>
        <dbReference type="Proteomes" id="UP000228535"/>
    </source>
</evidence>
<name>A0A2M9B4V4_9BACT</name>
<dbReference type="InterPro" id="IPR050546">
    <property type="entry name" value="Glycosyl_Hydrlase_16"/>
</dbReference>
<dbReference type="OrthoDB" id="9776255at2"/>
<dbReference type="AlphaFoldDB" id="A0A2M9B4V4"/>
<keyword evidence="4" id="KW-1185">Reference proteome</keyword>
<dbReference type="GO" id="GO:0004553">
    <property type="term" value="F:hydrolase activity, hydrolyzing O-glycosyl compounds"/>
    <property type="evidence" value="ECO:0007669"/>
    <property type="project" value="InterPro"/>
</dbReference>